<dbReference type="GO" id="GO:0005737">
    <property type="term" value="C:cytoplasm"/>
    <property type="evidence" value="ECO:0007669"/>
    <property type="project" value="UniProtKB-SubCell"/>
</dbReference>
<keyword evidence="14" id="KW-1185">Reference proteome</keyword>
<keyword evidence="7 9" id="KW-0460">Magnesium</keyword>
<feature type="domain" description="Fructose-1-6-bisphosphatase class 1 C-terminal" evidence="12">
    <location>
        <begin position="174"/>
        <end position="294"/>
    </location>
</feature>
<feature type="binding site" evidence="9">
    <location>
        <position position="237"/>
    </location>
    <ligand>
        <name>substrate</name>
    </ligand>
</feature>
<dbReference type="InterPro" id="IPR020548">
    <property type="entry name" value="Fructose_bisphosphatase_AS"/>
</dbReference>
<comment type="cofactor">
    <cofactor evidence="9">
        <name>Mg(2+)</name>
        <dbReference type="ChEBI" id="CHEBI:18420"/>
    </cofactor>
    <text evidence="9">Binds 2 magnesium ions per subunit.</text>
</comment>
<accession>A0AAE4SCV2</accession>
<dbReference type="PIRSF" id="PIRSF000904">
    <property type="entry name" value="FBPtase_SBPase"/>
    <property type="match status" value="1"/>
</dbReference>
<dbReference type="GO" id="GO:0042132">
    <property type="term" value="F:fructose 1,6-bisphosphate 1-phosphatase activity"/>
    <property type="evidence" value="ECO:0007669"/>
    <property type="project" value="UniProtKB-UniRule"/>
</dbReference>
<feature type="binding site" evidence="9">
    <location>
        <position position="79"/>
    </location>
    <ligand>
        <name>Mg(2+)</name>
        <dbReference type="ChEBI" id="CHEBI:18420"/>
        <label>1</label>
    </ligand>
</feature>
<dbReference type="InterPro" id="IPR044015">
    <property type="entry name" value="FBPase_C_dom"/>
</dbReference>
<feature type="binding site" evidence="9">
    <location>
        <position position="243"/>
    </location>
    <ligand>
        <name>Mg(2+)</name>
        <dbReference type="ChEBI" id="CHEBI:18420"/>
        <label>2</label>
    </ligand>
</feature>
<comment type="subcellular location">
    <subcellularLocation>
        <location evidence="9">Cytoplasm</location>
    </subcellularLocation>
</comment>
<dbReference type="AlphaFoldDB" id="A0AAE4SCV2"/>
<dbReference type="PANTHER" id="PTHR11556:SF35">
    <property type="entry name" value="SEDOHEPTULOSE-1,7-BISPHOSPHATASE, CHLOROPLASTIC"/>
    <property type="match status" value="1"/>
</dbReference>
<comment type="caution">
    <text evidence="13">The sequence shown here is derived from an EMBL/GenBank/DDBJ whole genome shotgun (WGS) entry which is preliminary data.</text>
</comment>
<evidence type="ECO:0000256" key="9">
    <source>
        <dbReference type="HAMAP-Rule" id="MF_01855"/>
    </source>
</evidence>
<dbReference type="GO" id="GO:0006094">
    <property type="term" value="P:gluconeogenesis"/>
    <property type="evidence" value="ECO:0007669"/>
    <property type="project" value="UniProtKB-UniRule"/>
</dbReference>
<dbReference type="GO" id="GO:0006002">
    <property type="term" value="P:fructose 6-phosphate metabolic process"/>
    <property type="evidence" value="ECO:0007669"/>
    <property type="project" value="TreeGrafter"/>
</dbReference>
<dbReference type="SUPFAM" id="SSF56655">
    <property type="entry name" value="Carbohydrate phosphatase"/>
    <property type="match status" value="1"/>
</dbReference>
<evidence type="ECO:0000259" key="12">
    <source>
        <dbReference type="Pfam" id="PF18913"/>
    </source>
</evidence>
<comment type="similarity">
    <text evidence="3 9 10">Belongs to the FBPase class 1 family.</text>
</comment>
<protein>
    <recommendedName>
        <fullName evidence="9">Fructose-1,6-bisphosphatase class 1</fullName>
        <shortName evidence="9">FBPase class 1</shortName>
        <ecNumber evidence="9">3.1.3.11</ecNumber>
    </recommendedName>
    <alternativeName>
        <fullName evidence="9">D-fructose-1,6-bisphosphate 1-phosphohydrolase class 1</fullName>
    </alternativeName>
</protein>
<dbReference type="InterPro" id="IPR028343">
    <property type="entry name" value="FBPtase"/>
</dbReference>
<dbReference type="InterPro" id="IPR000146">
    <property type="entry name" value="FBPase_class-1"/>
</dbReference>
<feature type="domain" description="Fructose-1-6-bisphosphatase class I N-terminal" evidence="11">
    <location>
        <begin position="31"/>
        <end position="166"/>
    </location>
</feature>
<keyword evidence="6 9" id="KW-0378">Hydrolase</keyword>
<dbReference type="Pfam" id="PF00316">
    <property type="entry name" value="FBPase"/>
    <property type="match status" value="1"/>
</dbReference>
<dbReference type="GO" id="GO:0005986">
    <property type="term" value="P:sucrose biosynthetic process"/>
    <property type="evidence" value="ECO:0007669"/>
    <property type="project" value="TreeGrafter"/>
</dbReference>
<gene>
    <name evidence="13" type="primary">fbp_2</name>
    <name evidence="9" type="synonym">fbp</name>
    <name evidence="13" type="ORF">McpCs1_18180</name>
</gene>
<name>A0AAE4SCV2_9EURY</name>
<dbReference type="Gene3D" id="3.40.190.80">
    <property type="match status" value="1"/>
</dbReference>
<dbReference type="PANTHER" id="PTHR11556">
    <property type="entry name" value="FRUCTOSE-1,6-BISPHOSPHATASE-RELATED"/>
    <property type="match status" value="1"/>
</dbReference>
<dbReference type="RefSeq" id="WP_338096908.1">
    <property type="nucleotide sequence ID" value="NZ_JAWDKB010000008.1"/>
</dbReference>
<feature type="binding site" evidence="9">
    <location>
        <position position="207"/>
    </location>
    <ligand>
        <name>substrate</name>
    </ligand>
</feature>
<proteinExistence type="inferred from homology"/>
<dbReference type="PRINTS" id="PR00115">
    <property type="entry name" value="F16BPHPHTASE"/>
</dbReference>
<dbReference type="Proteomes" id="UP001283212">
    <property type="component" value="Unassembled WGS sequence"/>
</dbReference>
<dbReference type="EC" id="3.1.3.11" evidence="9"/>
<evidence type="ECO:0000313" key="13">
    <source>
        <dbReference type="EMBL" id="MDV0444409.1"/>
    </source>
</evidence>
<evidence type="ECO:0000256" key="1">
    <source>
        <dbReference type="ARBA" id="ARBA00001273"/>
    </source>
</evidence>
<dbReference type="GO" id="GO:0030388">
    <property type="term" value="P:fructose 1,6-bisphosphate metabolic process"/>
    <property type="evidence" value="ECO:0007669"/>
    <property type="project" value="TreeGrafter"/>
</dbReference>
<organism evidence="13 14">
    <name type="scientific">Methanorbis rubei</name>
    <dbReference type="NCBI Taxonomy" id="3028300"/>
    <lineage>
        <taxon>Archaea</taxon>
        <taxon>Methanobacteriati</taxon>
        <taxon>Methanobacteriota</taxon>
        <taxon>Stenosarchaea group</taxon>
        <taxon>Methanomicrobia</taxon>
        <taxon>Methanomicrobiales</taxon>
        <taxon>Methanocorpusculaceae</taxon>
        <taxon>Methanorbis</taxon>
    </lineage>
</organism>
<feature type="binding site" evidence="9">
    <location>
        <position position="98"/>
    </location>
    <ligand>
        <name>Mg(2+)</name>
        <dbReference type="ChEBI" id="CHEBI:18420"/>
        <label>2</label>
    </ligand>
</feature>
<keyword evidence="8 9" id="KW-0119">Carbohydrate metabolism</keyword>
<evidence type="ECO:0000256" key="3">
    <source>
        <dbReference type="ARBA" id="ARBA00010941"/>
    </source>
</evidence>
<dbReference type="Gene3D" id="3.30.540.10">
    <property type="entry name" value="Fructose-1,6-Bisphosphatase, subunit A, domain 1"/>
    <property type="match status" value="1"/>
</dbReference>
<feature type="binding site" evidence="9">
    <location>
        <begin position="101"/>
        <end position="104"/>
    </location>
    <ligand>
        <name>substrate</name>
    </ligand>
</feature>
<dbReference type="InterPro" id="IPR033391">
    <property type="entry name" value="FBPase_N"/>
</dbReference>
<evidence type="ECO:0000256" key="7">
    <source>
        <dbReference type="ARBA" id="ARBA00022842"/>
    </source>
</evidence>
<feature type="binding site" evidence="9">
    <location>
        <position position="101"/>
    </location>
    <ligand>
        <name>Mg(2+)</name>
        <dbReference type="ChEBI" id="CHEBI:18420"/>
        <label>2</label>
    </ligand>
</feature>
<keyword evidence="5 9" id="KW-0479">Metal-binding</keyword>
<dbReference type="GO" id="GO:0006000">
    <property type="term" value="P:fructose metabolic process"/>
    <property type="evidence" value="ECO:0007669"/>
    <property type="project" value="TreeGrafter"/>
</dbReference>
<evidence type="ECO:0000256" key="8">
    <source>
        <dbReference type="ARBA" id="ARBA00023277"/>
    </source>
</evidence>
<evidence type="ECO:0000256" key="4">
    <source>
        <dbReference type="ARBA" id="ARBA00022490"/>
    </source>
</evidence>
<dbReference type="PIRSF" id="PIRSF500210">
    <property type="entry name" value="FBPtase"/>
    <property type="match status" value="1"/>
</dbReference>
<dbReference type="EMBL" id="JAWDKB010000008">
    <property type="protein sequence ID" value="MDV0444409.1"/>
    <property type="molecule type" value="Genomic_DNA"/>
</dbReference>
<comment type="caution">
    <text evidence="9">Lacks conserved residue(s) required for the propagation of feature annotation.</text>
</comment>
<evidence type="ECO:0000313" key="14">
    <source>
        <dbReference type="Proteomes" id="UP001283212"/>
    </source>
</evidence>
<dbReference type="PROSITE" id="PS00124">
    <property type="entry name" value="FBPASE"/>
    <property type="match status" value="1"/>
</dbReference>
<evidence type="ECO:0000256" key="2">
    <source>
        <dbReference type="ARBA" id="ARBA00005215"/>
    </source>
</evidence>
<dbReference type="CDD" id="cd00354">
    <property type="entry name" value="FBPase"/>
    <property type="match status" value="1"/>
</dbReference>
<evidence type="ECO:0000256" key="10">
    <source>
        <dbReference type="RuleBase" id="RU000508"/>
    </source>
</evidence>
<evidence type="ECO:0000259" key="11">
    <source>
        <dbReference type="Pfam" id="PF00316"/>
    </source>
</evidence>
<dbReference type="GO" id="GO:0000287">
    <property type="term" value="F:magnesium ion binding"/>
    <property type="evidence" value="ECO:0007669"/>
    <property type="project" value="UniProtKB-UniRule"/>
</dbReference>
<evidence type="ECO:0000256" key="6">
    <source>
        <dbReference type="ARBA" id="ARBA00022801"/>
    </source>
</evidence>
<sequence length="296" mass="31729">MTTLQEYLKNSGVYEDLSKIIILIAEQAAPIRAAFISNQSYAGSTNASGEQQAAMDTWSDTHITRVLARSGLVRAVASEEQNDITTFSSAAKYSVVMDPLDGSSLISVNLCVGTIVGIYDGDVLQAGKNLKAAFYMLYGPMTTLTLTVGRGVAIFALNTNGVYQLLEDNVKMPEGNLYGSGGLRTEWLAEHTKYIAEIEAAGGKNRYSGSFVADFHQVLKYGGVYAYPPTEKSPDGKLRLVFEANPIGFIATQAGGAVSNGVSNTLAITPAKVHQRTPIYVGSRGMIEAIEKIHRA</sequence>
<feature type="binding site" evidence="9">
    <location>
        <position position="100"/>
    </location>
    <ligand>
        <name>Mg(2+)</name>
        <dbReference type="ChEBI" id="CHEBI:18420"/>
        <label>1</label>
    </ligand>
</feature>
<dbReference type="HAMAP" id="MF_01855">
    <property type="entry name" value="FBPase_class1"/>
    <property type="match status" value="1"/>
</dbReference>
<reference evidence="13 14" key="1">
    <citation type="submission" date="2023-06" db="EMBL/GenBank/DDBJ databases">
        <title>Genome sequence of Methancorpusculaceae sp. Cs1.</title>
        <authorList>
            <person name="Protasov E."/>
            <person name="Platt K."/>
            <person name="Poehlein A."/>
            <person name="Daniel R."/>
            <person name="Brune A."/>
        </authorList>
    </citation>
    <scope>NUCLEOTIDE SEQUENCE [LARGE SCALE GENOMIC DNA]</scope>
    <source>
        <strain evidence="13 14">Cs1</strain>
    </source>
</reference>
<dbReference type="Pfam" id="PF18913">
    <property type="entry name" value="FBPase_C"/>
    <property type="match status" value="1"/>
</dbReference>
<keyword evidence="4 9" id="KW-0963">Cytoplasm</keyword>
<feature type="binding site" evidence="9">
    <location>
        <position position="98"/>
    </location>
    <ligand>
        <name>Mg(2+)</name>
        <dbReference type="ChEBI" id="CHEBI:18420"/>
        <label>1</label>
    </ligand>
</feature>
<comment type="catalytic activity">
    <reaction evidence="1 9">
        <text>beta-D-fructose 1,6-bisphosphate + H2O = beta-D-fructose 6-phosphate + phosphate</text>
        <dbReference type="Rhea" id="RHEA:11064"/>
        <dbReference type="ChEBI" id="CHEBI:15377"/>
        <dbReference type="ChEBI" id="CHEBI:32966"/>
        <dbReference type="ChEBI" id="CHEBI:43474"/>
        <dbReference type="ChEBI" id="CHEBI:57634"/>
        <dbReference type="EC" id="3.1.3.11"/>
    </reaction>
</comment>
<comment type="pathway">
    <text evidence="2">Carbohydrate biosynthesis; Calvin cycle.</text>
</comment>
<comment type="subunit">
    <text evidence="9">Homotetramer.</text>
</comment>
<evidence type="ECO:0000256" key="5">
    <source>
        <dbReference type="ARBA" id="ARBA00022723"/>
    </source>
</evidence>